<dbReference type="Pfam" id="PF05773">
    <property type="entry name" value="RWD"/>
    <property type="match status" value="1"/>
</dbReference>
<name>A0ABN9WBV6_9DINO</name>
<feature type="domain" description="RWD" evidence="1">
    <location>
        <begin position="9"/>
        <end position="118"/>
    </location>
</feature>
<dbReference type="InterPro" id="IPR016135">
    <property type="entry name" value="UBQ-conjugating_enzyme/RWD"/>
</dbReference>
<dbReference type="InterPro" id="IPR006575">
    <property type="entry name" value="RWD_dom"/>
</dbReference>
<dbReference type="SUPFAM" id="SSF54495">
    <property type="entry name" value="UBC-like"/>
    <property type="match status" value="1"/>
</dbReference>
<reference evidence="2" key="1">
    <citation type="submission" date="2023-10" db="EMBL/GenBank/DDBJ databases">
        <authorList>
            <person name="Chen Y."/>
            <person name="Shah S."/>
            <person name="Dougan E. K."/>
            <person name="Thang M."/>
            <person name="Chan C."/>
        </authorList>
    </citation>
    <scope>NUCLEOTIDE SEQUENCE [LARGE SCALE GENOMIC DNA]</scope>
</reference>
<sequence>MANAAQQIAELKTLRKEYKAEGVFEFLGPKPADATDESPTRFKIRREAPVPMTVVVSMPVGYPADAPPLFKVEGVEGSLEAVYVEAIEELLITQASYMRGMECISTVLQSLDDLELDSLDIGEPGRCRSIFKIDVVNNSPQFTKSLKQKSAVEFMKAIRTDGDMDCDMLGKPCRIQMTVVEEFEMAPKAAAIPDGFSSTEYRTDEDLDALMNPYMAAAAGLVAKK</sequence>
<dbReference type="Proteomes" id="UP001189429">
    <property type="component" value="Unassembled WGS sequence"/>
</dbReference>
<dbReference type="Gene3D" id="3.10.110.10">
    <property type="entry name" value="Ubiquitin Conjugating Enzyme"/>
    <property type="match status" value="1"/>
</dbReference>
<dbReference type="EMBL" id="CAUYUJ010018281">
    <property type="protein sequence ID" value="CAK0882273.1"/>
    <property type="molecule type" value="Genomic_DNA"/>
</dbReference>
<accession>A0ABN9WBV6</accession>
<organism evidence="2 3">
    <name type="scientific">Prorocentrum cordatum</name>
    <dbReference type="NCBI Taxonomy" id="2364126"/>
    <lineage>
        <taxon>Eukaryota</taxon>
        <taxon>Sar</taxon>
        <taxon>Alveolata</taxon>
        <taxon>Dinophyceae</taxon>
        <taxon>Prorocentrales</taxon>
        <taxon>Prorocentraceae</taxon>
        <taxon>Prorocentrum</taxon>
    </lineage>
</organism>
<proteinExistence type="predicted"/>
<dbReference type="PROSITE" id="PS50908">
    <property type="entry name" value="RWD"/>
    <property type="match status" value="1"/>
</dbReference>
<comment type="caution">
    <text evidence="2">The sequence shown here is derived from an EMBL/GenBank/DDBJ whole genome shotgun (WGS) entry which is preliminary data.</text>
</comment>
<evidence type="ECO:0000313" key="3">
    <source>
        <dbReference type="Proteomes" id="UP001189429"/>
    </source>
</evidence>
<keyword evidence="3" id="KW-1185">Reference proteome</keyword>
<evidence type="ECO:0000313" key="2">
    <source>
        <dbReference type="EMBL" id="CAK0882273.1"/>
    </source>
</evidence>
<protein>
    <recommendedName>
        <fullName evidence="1">RWD domain-containing protein</fullName>
    </recommendedName>
</protein>
<gene>
    <name evidence="2" type="ORF">PCOR1329_LOCUS64843</name>
</gene>
<evidence type="ECO:0000259" key="1">
    <source>
        <dbReference type="PROSITE" id="PS50908"/>
    </source>
</evidence>